<evidence type="ECO:0008006" key="3">
    <source>
        <dbReference type="Google" id="ProtNLM"/>
    </source>
</evidence>
<proteinExistence type="predicted"/>
<organism evidence="1 2">
    <name type="scientific">Mesorhizobium australicum</name>
    <dbReference type="NCBI Taxonomy" id="536018"/>
    <lineage>
        <taxon>Bacteria</taxon>
        <taxon>Pseudomonadati</taxon>
        <taxon>Pseudomonadota</taxon>
        <taxon>Alphaproteobacteria</taxon>
        <taxon>Hyphomicrobiales</taxon>
        <taxon>Phyllobacteriaceae</taxon>
        <taxon>Mesorhizobium</taxon>
    </lineage>
</organism>
<dbReference type="Gene3D" id="6.10.250.730">
    <property type="match status" value="1"/>
</dbReference>
<evidence type="ECO:0000313" key="2">
    <source>
        <dbReference type="Proteomes" id="UP000193083"/>
    </source>
</evidence>
<dbReference type="AlphaFoldDB" id="A0A1X7NZC4"/>
<gene>
    <name evidence="1" type="ORF">SAMN02982922_2849</name>
</gene>
<name>A0A1X7NZC4_9HYPH</name>
<dbReference type="Pfam" id="PF06169">
    <property type="entry name" value="DUF982"/>
    <property type="match status" value="1"/>
</dbReference>
<dbReference type="EMBL" id="FXBL01000004">
    <property type="protein sequence ID" value="SMH43180.1"/>
    <property type="molecule type" value="Genomic_DNA"/>
</dbReference>
<protein>
    <recommendedName>
        <fullName evidence="3">DUF982 domain-containing protein</fullName>
    </recommendedName>
</protein>
<keyword evidence="2" id="KW-1185">Reference proteome</keyword>
<evidence type="ECO:0000313" key="1">
    <source>
        <dbReference type="EMBL" id="SMH43180.1"/>
    </source>
</evidence>
<dbReference type="RefSeq" id="WP_085464745.1">
    <property type="nucleotide sequence ID" value="NZ_FXBL01000004.1"/>
</dbReference>
<accession>A0A1X7NZC4</accession>
<reference evidence="1 2" key="1">
    <citation type="submission" date="2017-04" db="EMBL/GenBank/DDBJ databases">
        <authorList>
            <person name="Afonso C.L."/>
            <person name="Miller P.J."/>
            <person name="Scott M.A."/>
            <person name="Spackman E."/>
            <person name="Goraichik I."/>
            <person name="Dimitrov K.M."/>
            <person name="Suarez D.L."/>
            <person name="Swayne D.E."/>
        </authorList>
    </citation>
    <scope>NUCLEOTIDE SEQUENCE [LARGE SCALE GENOMIC DNA]</scope>
    <source>
        <strain evidence="1 2">B5P</strain>
    </source>
</reference>
<sequence length="89" mass="9613">MEKDQFDMPITVKVEATGGLLTLRTARDTSDFLLNRWPGKRTEKHRAALQACSDVQNGGKPPIGARRAFVAAAREAGVFVDQKATTVAG</sequence>
<dbReference type="Proteomes" id="UP000193083">
    <property type="component" value="Unassembled WGS sequence"/>
</dbReference>
<dbReference type="OrthoDB" id="7950883at2"/>
<dbReference type="InterPro" id="IPR010385">
    <property type="entry name" value="DUF982"/>
</dbReference>